<dbReference type="EMBL" id="QFQD01000116">
    <property type="protein sequence ID" value="PZQ78853.1"/>
    <property type="molecule type" value="Genomic_DNA"/>
</dbReference>
<dbReference type="NCBIfam" id="TIGR04360">
    <property type="entry name" value="other_trbK"/>
    <property type="match status" value="1"/>
</dbReference>
<dbReference type="Proteomes" id="UP000248887">
    <property type="component" value="Unassembled WGS sequence"/>
</dbReference>
<keyword evidence="2" id="KW-1133">Transmembrane helix</keyword>
<comment type="caution">
    <text evidence="3">The sequence shown here is derived from an EMBL/GenBank/DDBJ whole genome shotgun (WGS) entry which is preliminary data.</text>
</comment>
<proteinExistence type="predicted"/>
<evidence type="ECO:0000256" key="2">
    <source>
        <dbReference type="SAM" id="Phobius"/>
    </source>
</evidence>
<evidence type="ECO:0000313" key="4">
    <source>
        <dbReference type="Proteomes" id="UP000248887"/>
    </source>
</evidence>
<dbReference type="AlphaFoldDB" id="A0A2W5SH05"/>
<accession>A0A2W5SH05</accession>
<keyword evidence="2" id="KW-0812">Transmembrane</keyword>
<gene>
    <name evidence="3" type="ORF">DI549_21720</name>
</gene>
<feature type="transmembrane region" description="Helical" evidence="2">
    <location>
        <begin position="6"/>
        <end position="24"/>
    </location>
</feature>
<feature type="region of interest" description="Disordered" evidence="1">
    <location>
        <begin position="26"/>
        <end position="50"/>
    </location>
</feature>
<dbReference type="InterPro" id="IPR027587">
    <property type="entry name" value="TrbK"/>
</dbReference>
<organism evidence="3 4">
    <name type="scientific">Ancylobacter novellus</name>
    <name type="common">Thiobacillus novellus</name>
    <dbReference type="NCBI Taxonomy" id="921"/>
    <lineage>
        <taxon>Bacteria</taxon>
        <taxon>Pseudomonadati</taxon>
        <taxon>Pseudomonadota</taxon>
        <taxon>Alphaproteobacteria</taxon>
        <taxon>Hyphomicrobiales</taxon>
        <taxon>Xanthobacteraceae</taxon>
        <taxon>Ancylobacter</taxon>
    </lineage>
</organism>
<sequence>MDGAMLARLGAVIFVAIAGTAAVLEMSREEKAPEPSPSRTVEAARDPLRDEQRRCQQLGESAAQDAACLKVWAQTRDRFLGRPAPTGGR</sequence>
<dbReference type="Pfam" id="PF20084">
    <property type="entry name" value="TrbK"/>
    <property type="match status" value="1"/>
</dbReference>
<evidence type="ECO:0000313" key="3">
    <source>
        <dbReference type="EMBL" id="PZQ78853.1"/>
    </source>
</evidence>
<reference evidence="3 4" key="1">
    <citation type="submission" date="2017-08" db="EMBL/GenBank/DDBJ databases">
        <title>Infants hospitalized years apart are colonized by the same room-sourced microbial strains.</title>
        <authorList>
            <person name="Brooks B."/>
            <person name="Olm M.R."/>
            <person name="Firek B.A."/>
            <person name="Baker R."/>
            <person name="Thomas B.C."/>
            <person name="Morowitz M.J."/>
            <person name="Banfield J.F."/>
        </authorList>
    </citation>
    <scope>NUCLEOTIDE SEQUENCE [LARGE SCALE GENOMIC DNA]</scope>
    <source>
        <strain evidence="3">S2_005_001_R2_27</strain>
    </source>
</reference>
<protein>
    <submittedName>
        <fullName evidence="3">Conjugal transfer protein TrbK</fullName>
    </submittedName>
</protein>
<keyword evidence="2" id="KW-0472">Membrane</keyword>
<name>A0A2W5SH05_ANCNO</name>
<evidence type="ECO:0000256" key="1">
    <source>
        <dbReference type="SAM" id="MobiDB-lite"/>
    </source>
</evidence>